<dbReference type="InterPro" id="IPR036259">
    <property type="entry name" value="MFS_trans_sf"/>
</dbReference>
<feature type="transmembrane region" description="Helical" evidence="7">
    <location>
        <begin position="425"/>
        <end position="444"/>
    </location>
</feature>
<dbReference type="GO" id="GO:0022857">
    <property type="term" value="F:transmembrane transporter activity"/>
    <property type="evidence" value="ECO:0007669"/>
    <property type="project" value="InterPro"/>
</dbReference>
<dbReference type="PROSITE" id="PS00216">
    <property type="entry name" value="SUGAR_TRANSPORT_1"/>
    <property type="match status" value="1"/>
</dbReference>
<dbReference type="VEuPathDB" id="VectorBase:LOC119187769"/>
<keyword evidence="5" id="KW-0175">Coiled coil</keyword>
<protein>
    <submittedName>
        <fullName evidence="9">Putative sugar transporter</fullName>
    </submittedName>
</protein>
<keyword evidence="3 7" id="KW-1133">Transmembrane helix</keyword>
<evidence type="ECO:0000256" key="4">
    <source>
        <dbReference type="ARBA" id="ARBA00023136"/>
    </source>
</evidence>
<evidence type="ECO:0000256" key="2">
    <source>
        <dbReference type="ARBA" id="ARBA00022692"/>
    </source>
</evidence>
<feature type="transmembrane region" description="Helical" evidence="7">
    <location>
        <begin position="337"/>
        <end position="361"/>
    </location>
</feature>
<evidence type="ECO:0000313" key="9">
    <source>
        <dbReference type="EMBL" id="NOV40708.1"/>
    </source>
</evidence>
<feature type="transmembrane region" description="Helical" evidence="7">
    <location>
        <begin position="191"/>
        <end position="212"/>
    </location>
</feature>
<dbReference type="OrthoDB" id="2261376at2759"/>
<dbReference type="AlphaFoldDB" id="A0A6M2D5Z5"/>
<proteinExistence type="predicted"/>
<feature type="transmembrane region" description="Helical" evidence="7">
    <location>
        <begin position="394"/>
        <end position="413"/>
    </location>
</feature>
<feature type="domain" description="Major facilitator superfamily (MFS) profile" evidence="8">
    <location>
        <begin position="55"/>
        <end position="476"/>
    </location>
</feature>
<feature type="transmembrane region" description="Helical" evidence="7">
    <location>
        <begin position="456"/>
        <end position="473"/>
    </location>
</feature>
<feature type="region of interest" description="Disordered" evidence="6">
    <location>
        <begin position="562"/>
        <end position="585"/>
    </location>
</feature>
<keyword evidence="9" id="KW-0813">Transport</keyword>
<reference evidence="9" key="1">
    <citation type="submission" date="2019-09" db="EMBL/GenBank/DDBJ databases">
        <title>Organ-specific transcriptomic study of the physiology of the cattle tick, Rhipicephalus microplus.</title>
        <authorList>
            <person name="Tirloni L."/>
            <person name="Braz G."/>
            <person name="Gandara A.C.P."/>
            <person name="Sabadin G.A."/>
            <person name="da Silva R.M."/>
            <person name="Guizzo M.G."/>
            <person name="Machado J.A."/>
            <person name="Costa E.P."/>
            <person name="Gomes H.F."/>
            <person name="Moraes J."/>
            <person name="Mota M.B.S."/>
            <person name="Mesquita R.D."/>
            <person name="Alvarenga P.H."/>
            <person name="Alves F."/>
            <person name="Seixas A."/>
            <person name="da Fonseca R.N."/>
            <person name="Fogaca A."/>
            <person name="Logullo C."/>
            <person name="Tanaka A."/>
            <person name="Daffre S."/>
            <person name="Termignoni C."/>
            <person name="Vaz I.S.Jr."/>
            <person name="Oliveira P.L."/>
            <person name="Ribeiro J.M."/>
        </authorList>
    </citation>
    <scope>NUCLEOTIDE SEQUENCE</scope>
    <source>
        <strain evidence="9">Porto Alegre</strain>
    </source>
</reference>
<evidence type="ECO:0000259" key="8">
    <source>
        <dbReference type="PROSITE" id="PS50850"/>
    </source>
</evidence>
<evidence type="ECO:0000256" key="1">
    <source>
        <dbReference type="ARBA" id="ARBA00004141"/>
    </source>
</evidence>
<feature type="transmembrane region" description="Helical" evidence="7">
    <location>
        <begin position="368"/>
        <end position="388"/>
    </location>
</feature>
<organism evidence="9">
    <name type="scientific">Rhipicephalus microplus</name>
    <name type="common">Cattle tick</name>
    <name type="synonym">Boophilus microplus</name>
    <dbReference type="NCBI Taxonomy" id="6941"/>
    <lineage>
        <taxon>Eukaryota</taxon>
        <taxon>Metazoa</taxon>
        <taxon>Ecdysozoa</taxon>
        <taxon>Arthropoda</taxon>
        <taxon>Chelicerata</taxon>
        <taxon>Arachnida</taxon>
        <taxon>Acari</taxon>
        <taxon>Parasitiformes</taxon>
        <taxon>Ixodida</taxon>
        <taxon>Ixodoidea</taxon>
        <taxon>Ixodidae</taxon>
        <taxon>Rhipicephalinae</taxon>
        <taxon>Rhipicephalus</taxon>
        <taxon>Boophilus</taxon>
    </lineage>
</organism>
<name>A0A6M2D5Z5_RHIMP</name>
<keyword evidence="9" id="KW-0762">Sugar transport</keyword>
<evidence type="ECO:0000256" key="7">
    <source>
        <dbReference type="SAM" id="Phobius"/>
    </source>
</evidence>
<feature type="transmembrane region" description="Helical" evidence="7">
    <location>
        <begin position="219"/>
        <end position="236"/>
    </location>
</feature>
<dbReference type="PROSITE" id="PS50850">
    <property type="entry name" value="MFS"/>
    <property type="match status" value="1"/>
</dbReference>
<evidence type="ECO:0000256" key="5">
    <source>
        <dbReference type="SAM" id="Coils"/>
    </source>
</evidence>
<dbReference type="EMBL" id="GHWJ01007971">
    <property type="protein sequence ID" value="NOV40708.1"/>
    <property type="molecule type" value="Transcribed_RNA"/>
</dbReference>
<evidence type="ECO:0000256" key="6">
    <source>
        <dbReference type="SAM" id="MobiDB-lite"/>
    </source>
</evidence>
<dbReference type="InterPro" id="IPR005828">
    <property type="entry name" value="MFS_sugar_transport-like"/>
</dbReference>
<dbReference type="InterPro" id="IPR005829">
    <property type="entry name" value="Sugar_transporter_CS"/>
</dbReference>
<keyword evidence="4 7" id="KW-0472">Membrane</keyword>
<sequence length="585" mass="64757">MYRGMMLAINNLCASFLFPDVDHWCARPPEYAEWSVEDWKRAAIPRASSGTGYDSCTHYAITDYGVFDNSSVVSCSSWEYDRSKFWPSGTEMWNLVCGSAWMNALPQSSYMAGLTAAFAVLGPLSDMYGRRPVMLGGILSYIILGYLLALTSALWLFCVLRFFIAIAVAAANNSMTLYVESVGPNHRALSMVAYGVFWGVGIMALAGLVLIMPKWQTQLAIFATLYFFPLVLWSYIVESPKWLLTVGKYKEADEAIRKIANINGRKDITEEDLSRLRNKYKEQHRNREAKGWAGIKALFTSRTMINFTATNAIFQLCTALVRYQLALDTGLLPINPYYNFLIGGSIEVVSGVACLFILWYLPRKCSTIVFMVSTMASYVLHACLPKEYNITESILMLAGRLCIGNVININIIYLSEVFPTNVRALATGVAQTIFGVGGVIQPFLNQPFNHGTWDAVFYAIVMLLATLVVFPWPETKGRPLPDFVENIEASASSSTSGSFANNSNDTGDIVLHFNPAYNDNQEGASVGAVDTNKYWNSLSEYTSTAITMEVPSFDQGSGVWRSSSVNTASRRGGATNVGLKREHTL</sequence>
<keyword evidence="2 7" id="KW-0812">Transmembrane</keyword>
<dbReference type="Gene3D" id="1.20.1250.20">
    <property type="entry name" value="MFS general substrate transporter like domains"/>
    <property type="match status" value="1"/>
</dbReference>
<dbReference type="Pfam" id="PF00083">
    <property type="entry name" value="Sugar_tr"/>
    <property type="match status" value="1"/>
</dbReference>
<evidence type="ECO:0000256" key="3">
    <source>
        <dbReference type="ARBA" id="ARBA00022989"/>
    </source>
</evidence>
<dbReference type="InterPro" id="IPR020846">
    <property type="entry name" value="MFS_dom"/>
</dbReference>
<feature type="coiled-coil region" evidence="5">
    <location>
        <begin position="259"/>
        <end position="286"/>
    </location>
</feature>
<accession>A0A6M2D5Z5</accession>
<dbReference type="GO" id="GO:0016020">
    <property type="term" value="C:membrane"/>
    <property type="evidence" value="ECO:0007669"/>
    <property type="project" value="UniProtKB-SubCell"/>
</dbReference>
<dbReference type="SUPFAM" id="SSF103473">
    <property type="entry name" value="MFS general substrate transporter"/>
    <property type="match status" value="1"/>
</dbReference>
<comment type="subcellular location">
    <subcellularLocation>
        <location evidence="1">Membrane</location>
        <topology evidence="1">Multi-pass membrane protein</topology>
    </subcellularLocation>
</comment>
<feature type="transmembrane region" description="Helical" evidence="7">
    <location>
        <begin position="141"/>
        <end position="171"/>
    </location>
</feature>
<dbReference type="PANTHER" id="PTHR24064">
    <property type="entry name" value="SOLUTE CARRIER FAMILY 22 MEMBER"/>
    <property type="match status" value="1"/>
</dbReference>